<protein>
    <submittedName>
        <fullName evidence="1">Uncharacterized protein</fullName>
    </submittedName>
</protein>
<reference evidence="1 2" key="1">
    <citation type="submission" date="2019-01" db="EMBL/GenBank/DDBJ databases">
        <title>Draft genome sequences of three monokaryotic isolates of the white-rot basidiomycete fungus Dichomitus squalens.</title>
        <authorList>
            <consortium name="DOE Joint Genome Institute"/>
            <person name="Lopez S.C."/>
            <person name="Andreopoulos B."/>
            <person name="Pangilinan J."/>
            <person name="Lipzen A."/>
            <person name="Riley R."/>
            <person name="Ahrendt S."/>
            <person name="Ng V."/>
            <person name="Barry K."/>
            <person name="Daum C."/>
            <person name="Grigoriev I.V."/>
            <person name="Hilden K.S."/>
            <person name="Makela M.R."/>
            <person name="de Vries R.P."/>
        </authorList>
    </citation>
    <scope>NUCLEOTIDE SEQUENCE [LARGE SCALE GENOMIC DNA]</scope>
    <source>
        <strain evidence="1 2">CBS 464.89</strain>
    </source>
</reference>
<sequence length="179" mass="19611">MDSCCQGALCLYVCKQSSVRNVSPEALELRVVQSALQGLAAVVGLEISSSSSRIRVCSATLSPLRSAASSLVSRGWPCCSLTREGDLVVGSSGRKVYSPIIVLSVFHSDVTFLLLPRSEKATSVSEMACSLSRYSRRPYRHIRRKILHLILRRSRSVAIAACELRQLLRARICYQGDPP</sequence>
<accession>A0A4Q9PHI2</accession>
<dbReference type="AlphaFoldDB" id="A0A4Q9PHI2"/>
<evidence type="ECO:0000313" key="2">
    <source>
        <dbReference type="Proteomes" id="UP000292082"/>
    </source>
</evidence>
<keyword evidence="2" id="KW-1185">Reference proteome</keyword>
<evidence type="ECO:0000313" key="1">
    <source>
        <dbReference type="EMBL" id="TBU53227.1"/>
    </source>
</evidence>
<organism evidence="1 2">
    <name type="scientific">Dichomitus squalens</name>
    <dbReference type="NCBI Taxonomy" id="114155"/>
    <lineage>
        <taxon>Eukaryota</taxon>
        <taxon>Fungi</taxon>
        <taxon>Dikarya</taxon>
        <taxon>Basidiomycota</taxon>
        <taxon>Agaricomycotina</taxon>
        <taxon>Agaricomycetes</taxon>
        <taxon>Polyporales</taxon>
        <taxon>Polyporaceae</taxon>
        <taxon>Dichomitus</taxon>
    </lineage>
</organism>
<dbReference type="EMBL" id="ML145220">
    <property type="protein sequence ID" value="TBU53227.1"/>
    <property type="molecule type" value="Genomic_DNA"/>
</dbReference>
<proteinExistence type="predicted"/>
<gene>
    <name evidence="1" type="ORF">BD310DRAFT_166776</name>
</gene>
<name>A0A4Q9PHI2_9APHY</name>
<dbReference type="Proteomes" id="UP000292082">
    <property type="component" value="Unassembled WGS sequence"/>
</dbReference>